<dbReference type="InterPro" id="IPR050464">
    <property type="entry name" value="Zeta_carotene_desat/Oxidored"/>
</dbReference>
<dbReference type="PANTHER" id="PTHR42923:SF47">
    <property type="entry name" value="BLR3003 PROTEIN"/>
    <property type="match status" value="1"/>
</dbReference>
<evidence type="ECO:0000259" key="1">
    <source>
        <dbReference type="Pfam" id="PF01593"/>
    </source>
</evidence>
<name>A0ABN3GKL2_9PSEU</name>
<comment type="caution">
    <text evidence="2">The sequence shown here is derived from an EMBL/GenBank/DDBJ whole genome shotgun (WGS) entry which is preliminary data.</text>
</comment>
<dbReference type="SUPFAM" id="SSF51905">
    <property type="entry name" value="FAD/NAD(P)-binding domain"/>
    <property type="match status" value="1"/>
</dbReference>
<dbReference type="Proteomes" id="UP001501218">
    <property type="component" value="Unassembled WGS sequence"/>
</dbReference>
<gene>
    <name evidence="2" type="primary">hpnE</name>
    <name evidence="2" type="ORF">GCM10009854_34900</name>
</gene>
<dbReference type="InterPro" id="IPR036188">
    <property type="entry name" value="FAD/NAD-bd_sf"/>
</dbReference>
<dbReference type="Gene3D" id="3.50.50.60">
    <property type="entry name" value="FAD/NAD(P)-binding domain"/>
    <property type="match status" value="1"/>
</dbReference>
<organism evidence="2 3">
    <name type="scientific">Saccharopolyspora halophila</name>
    <dbReference type="NCBI Taxonomy" id="405551"/>
    <lineage>
        <taxon>Bacteria</taxon>
        <taxon>Bacillati</taxon>
        <taxon>Actinomycetota</taxon>
        <taxon>Actinomycetes</taxon>
        <taxon>Pseudonocardiales</taxon>
        <taxon>Pseudonocardiaceae</taxon>
        <taxon>Saccharopolyspora</taxon>
    </lineage>
</organism>
<dbReference type="InterPro" id="IPR017830">
    <property type="entry name" value="SQase_HpnE"/>
</dbReference>
<sequence length="453" mass="48488">MSRGRVVVIGGGLAGITAALDCLEAGFSVRLLEARPRLGGATYSFSRGGLQVDTGQHVLLRCYTAYLRLLDRLGVGHGVRLQRRFRVPVLAPGAKPAVLTRWNLPAPAHLAPALLAHSRLSWAERARLARTALAMRSLDPQDPALDEISLGRWLGDRGESPRAVDALWGLLGVAALNAEPEHASMALAAKVFRTGVLDEADSCDIGIPQLSLGALHGEPALRVLREKGADIRLRCKARTITRSGDGFRIPIREPAGETAVPADHVVVATPHAAASALVADLPVSGADQWHRLSAAPIVNVHAHFDRRVADLEMAAVLDSPVQWVFDRTRIAGAGRGQYLALSQSAAHREVEMRTEEIRESFVPALRELFPAARRARLLDFFVTREPNATFRQAPGTAALRPAASTSVPGLVLAGAWTATGWPDTTEGAVRSGALAAEAVDVQQRSRRSVEVTA</sequence>
<dbReference type="EMBL" id="BAAARA010000010">
    <property type="protein sequence ID" value="GAA2353898.1"/>
    <property type="molecule type" value="Genomic_DNA"/>
</dbReference>
<dbReference type="InterPro" id="IPR002937">
    <property type="entry name" value="Amino_oxidase"/>
</dbReference>
<evidence type="ECO:0000313" key="2">
    <source>
        <dbReference type="EMBL" id="GAA2353898.1"/>
    </source>
</evidence>
<dbReference type="NCBIfam" id="TIGR03467">
    <property type="entry name" value="HpnE"/>
    <property type="match status" value="1"/>
</dbReference>
<feature type="domain" description="Amine oxidase" evidence="1">
    <location>
        <begin position="13"/>
        <end position="439"/>
    </location>
</feature>
<proteinExistence type="predicted"/>
<dbReference type="PANTHER" id="PTHR42923">
    <property type="entry name" value="PROTOPORPHYRINOGEN OXIDASE"/>
    <property type="match status" value="1"/>
</dbReference>
<reference evidence="2 3" key="1">
    <citation type="journal article" date="2019" name="Int. J. Syst. Evol. Microbiol.">
        <title>The Global Catalogue of Microorganisms (GCM) 10K type strain sequencing project: providing services to taxonomists for standard genome sequencing and annotation.</title>
        <authorList>
            <consortium name="The Broad Institute Genomics Platform"/>
            <consortium name="The Broad Institute Genome Sequencing Center for Infectious Disease"/>
            <person name="Wu L."/>
            <person name="Ma J."/>
        </authorList>
    </citation>
    <scope>NUCLEOTIDE SEQUENCE [LARGE SCALE GENOMIC DNA]</scope>
    <source>
        <strain evidence="2 3">JCM 16221</strain>
    </source>
</reference>
<evidence type="ECO:0000313" key="3">
    <source>
        <dbReference type="Proteomes" id="UP001501218"/>
    </source>
</evidence>
<keyword evidence="3" id="KW-1185">Reference proteome</keyword>
<dbReference type="Pfam" id="PF01593">
    <property type="entry name" value="Amino_oxidase"/>
    <property type="match status" value="1"/>
</dbReference>
<dbReference type="RefSeq" id="WP_344133441.1">
    <property type="nucleotide sequence ID" value="NZ_BAAARA010000010.1"/>
</dbReference>
<accession>A0ABN3GKL2</accession>
<protein>
    <submittedName>
        <fullName evidence="2">Hydroxysqualene dehydroxylase HpnE</fullName>
    </submittedName>
</protein>